<keyword evidence="3" id="KW-1185">Reference proteome</keyword>
<accession>A0ABS7CGG0</accession>
<reference evidence="2 3" key="1">
    <citation type="submission" date="2021-07" db="EMBL/GenBank/DDBJ databases">
        <title>Paenibacillus radiodurans sp. nov., isolated from the southeastern edge of Tengger Desert.</title>
        <authorList>
            <person name="Zhang G."/>
        </authorList>
    </citation>
    <scope>NUCLEOTIDE SEQUENCE [LARGE SCALE GENOMIC DNA]</scope>
    <source>
        <strain evidence="2 3">CCM 7311</strain>
    </source>
</reference>
<dbReference type="Proteomes" id="UP001519887">
    <property type="component" value="Unassembled WGS sequence"/>
</dbReference>
<dbReference type="EMBL" id="JAHZIK010001964">
    <property type="protein sequence ID" value="MBW7460012.1"/>
    <property type="molecule type" value="Genomic_DNA"/>
</dbReference>
<name>A0ABS7CGG0_9BACL</name>
<proteinExistence type="predicted"/>
<dbReference type="Pfam" id="PF25275">
    <property type="entry name" value="Golvesin_C"/>
    <property type="match status" value="1"/>
</dbReference>
<evidence type="ECO:0000313" key="2">
    <source>
        <dbReference type="EMBL" id="MBW7460012.1"/>
    </source>
</evidence>
<gene>
    <name evidence="2" type="ORF">K0U00_38720</name>
</gene>
<organism evidence="2 3">
    <name type="scientific">Paenibacillus sepulcri</name>
    <dbReference type="NCBI Taxonomy" id="359917"/>
    <lineage>
        <taxon>Bacteria</taxon>
        <taxon>Bacillati</taxon>
        <taxon>Bacillota</taxon>
        <taxon>Bacilli</taxon>
        <taxon>Bacillales</taxon>
        <taxon>Paenibacillaceae</taxon>
        <taxon>Paenibacillus</taxon>
    </lineage>
</organism>
<feature type="non-terminal residue" evidence="2">
    <location>
        <position position="1"/>
    </location>
</feature>
<comment type="caution">
    <text evidence="2">The sequence shown here is derived from an EMBL/GenBank/DDBJ whole genome shotgun (WGS) entry which is preliminary data.</text>
</comment>
<dbReference type="InterPro" id="IPR033803">
    <property type="entry name" value="CBD-like_Golvesin-Xly"/>
</dbReference>
<evidence type="ECO:0000259" key="1">
    <source>
        <dbReference type="Pfam" id="PF25275"/>
    </source>
</evidence>
<evidence type="ECO:0000313" key="3">
    <source>
        <dbReference type="Proteomes" id="UP001519887"/>
    </source>
</evidence>
<sequence length="90" mass="9960">AQWTPDLAEAGEYEVYVWNPAFYNNTNQARYTVTSAAGSAEIEINQAYGGQQWIQLGIYNFEEGTAGNVRLAVTEAMAHRADTVMFIPVP</sequence>
<feature type="domain" description="Golvesin/Xly CBD-like" evidence="1">
    <location>
        <begin position="1"/>
        <end position="86"/>
    </location>
</feature>
<protein>
    <recommendedName>
        <fullName evidence="1">Golvesin/Xly CBD-like domain-containing protein</fullName>
    </recommendedName>
</protein>